<protein>
    <recommendedName>
        <fullName evidence="4">NAD(P)-binding domain-containing protein</fullName>
    </recommendedName>
</protein>
<evidence type="ECO:0000313" key="2">
    <source>
        <dbReference type="EnsemblFungi" id="MAPG_08477T0"/>
    </source>
</evidence>
<name>A0A0C4E7G4_MAGP6</name>
<dbReference type="VEuPathDB" id="FungiDB:MAPG_08477"/>
<proteinExistence type="predicted"/>
<dbReference type="PANTHER" id="PTHR14097">
    <property type="entry name" value="OXIDOREDUCTASE HTATIP2"/>
    <property type="match status" value="1"/>
</dbReference>
<reference evidence="2" key="4">
    <citation type="journal article" date="2015" name="G3 (Bethesda)">
        <title>Genome sequences of three phytopathogenic species of the Magnaporthaceae family of fungi.</title>
        <authorList>
            <person name="Okagaki L.H."/>
            <person name="Nunes C.C."/>
            <person name="Sailsbery J."/>
            <person name="Clay B."/>
            <person name="Brown D."/>
            <person name="John T."/>
            <person name="Oh Y."/>
            <person name="Young N."/>
            <person name="Fitzgerald M."/>
            <person name="Haas B.J."/>
            <person name="Zeng Q."/>
            <person name="Young S."/>
            <person name="Adiconis X."/>
            <person name="Fan L."/>
            <person name="Levin J.Z."/>
            <person name="Mitchell T.K."/>
            <person name="Okubara P.A."/>
            <person name="Farman M.L."/>
            <person name="Kohn L.M."/>
            <person name="Birren B."/>
            <person name="Ma L.-J."/>
            <person name="Dean R.A."/>
        </authorList>
    </citation>
    <scope>NUCLEOTIDE SEQUENCE</scope>
    <source>
        <strain evidence="2">ATCC 64411 / 73-15</strain>
    </source>
</reference>
<accession>A0A0C4E7G4</accession>
<dbReference type="OMA" id="MICAMGS"/>
<dbReference type="eggNOG" id="ENOG502SRS2">
    <property type="taxonomic scope" value="Eukaryota"/>
</dbReference>
<evidence type="ECO:0008006" key="4">
    <source>
        <dbReference type="Google" id="ProtNLM"/>
    </source>
</evidence>
<dbReference type="Gene3D" id="3.40.50.720">
    <property type="entry name" value="NAD(P)-binding Rossmann-like Domain"/>
    <property type="match status" value="1"/>
</dbReference>
<dbReference type="Proteomes" id="UP000011715">
    <property type="component" value="Unassembled WGS sequence"/>
</dbReference>
<keyword evidence="3" id="KW-1185">Reference proteome</keyword>
<reference evidence="2" key="5">
    <citation type="submission" date="2015-06" db="UniProtKB">
        <authorList>
            <consortium name="EnsemblFungi"/>
        </authorList>
    </citation>
    <scope>IDENTIFICATION</scope>
    <source>
        <strain evidence="2">ATCC 64411</strain>
    </source>
</reference>
<evidence type="ECO:0000313" key="3">
    <source>
        <dbReference type="Proteomes" id="UP000011715"/>
    </source>
</evidence>
<dbReference type="EMBL" id="GL876973">
    <property type="protein sequence ID" value="KLU89506.1"/>
    <property type="molecule type" value="Genomic_DNA"/>
</dbReference>
<dbReference type="EMBL" id="ADBL01002056">
    <property type="status" value="NOT_ANNOTATED_CDS"/>
    <property type="molecule type" value="Genomic_DNA"/>
</dbReference>
<dbReference type="EnsemblFungi" id="MAPG_08477T0">
    <property type="protein sequence ID" value="MAPG_08477T0"/>
    <property type="gene ID" value="MAPG_08477"/>
</dbReference>
<organism evidence="2 3">
    <name type="scientific">Magnaporthiopsis poae (strain ATCC 64411 / 73-15)</name>
    <name type="common">Kentucky bluegrass fungus</name>
    <name type="synonym">Magnaporthe poae</name>
    <dbReference type="NCBI Taxonomy" id="644358"/>
    <lineage>
        <taxon>Eukaryota</taxon>
        <taxon>Fungi</taxon>
        <taxon>Dikarya</taxon>
        <taxon>Ascomycota</taxon>
        <taxon>Pezizomycotina</taxon>
        <taxon>Sordariomycetes</taxon>
        <taxon>Sordariomycetidae</taxon>
        <taxon>Magnaporthales</taxon>
        <taxon>Magnaporthaceae</taxon>
        <taxon>Magnaporthiopsis</taxon>
    </lineage>
</organism>
<dbReference type="PANTHER" id="PTHR14097:SF9">
    <property type="entry name" value="EPIMERASE, PUTATIVE (AFU_ORTHOLOGUE AFUA_8G07320)-RELATED"/>
    <property type="match status" value="1"/>
</dbReference>
<reference evidence="3" key="1">
    <citation type="submission" date="2010-05" db="EMBL/GenBank/DDBJ databases">
        <title>The genome sequence of Magnaporthe poae strain ATCC 64411.</title>
        <authorList>
            <person name="Ma L.-J."/>
            <person name="Dead R."/>
            <person name="Young S."/>
            <person name="Zeng Q."/>
            <person name="Koehrsen M."/>
            <person name="Alvarado L."/>
            <person name="Berlin A."/>
            <person name="Chapman S.B."/>
            <person name="Chen Z."/>
            <person name="Freedman E."/>
            <person name="Gellesch M."/>
            <person name="Goldberg J."/>
            <person name="Griggs A."/>
            <person name="Gujja S."/>
            <person name="Heilman E.R."/>
            <person name="Heiman D."/>
            <person name="Hepburn T."/>
            <person name="Howarth C."/>
            <person name="Jen D."/>
            <person name="Larson L."/>
            <person name="Mehta T."/>
            <person name="Neiman D."/>
            <person name="Pearson M."/>
            <person name="Roberts A."/>
            <person name="Saif S."/>
            <person name="Shea T."/>
            <person name="Shenoy N."/>
            <person name="Sisk P."/>
            <person name="Stolte C."/>
            <person name="Sykes S."/>
            <person name="Walk T."/>
            <person name="White J."/>
            <person name="Yandava C."/>
            <person name="Haas B."/>
            <person name="Nusbaum C."/>
            <person name="Birren B."/>
        </authorList>
    </citation>
    <scope>NUCLEOTIDE SEQUENCE [LARGE SCALE GENOMIC DNA]</scope>
    <source>
        <strain evidence="3">ATCC 64411 / 73-15</strain>
    </source>
</reference>
<dbReference type="AlphaFoldDB" id="A0A0C4E7G4"/>
<reference evidence="1" key="2">
    <citation type="submission" date="2010-05" db="EMBL/GenBank/DDBJ databases">
        <title>The Genome Sequence of Magnaporthe poae strain ATCC 64411.</title>
        <authorList>
            <consortium name="The Broad Institute Genome Sequencing Platform"/>
            <consortium name="Broad Institute Genome Sequencing Center for Infectious Disease"/>
            <person name="Ma L.-J."/>
            <person name="Dead R."/>
            <person name="Young S."/>
            <person name="Zeng Q."/>
            <person name="Koehrsen M."/>
            <person name="Alvarado L."/>
            <person name="Berlin A."/>
            <person name="Chapman S.B."/>
            <person name="Chen Z."/>
            <person name="Freedman E."/>
            <person name="Gellesch M."/>
            <person name="Goldberg J."/>
            <person name="Griggs A."/>
            <person name="Gujja S."/>
            <person name="Heilman E.R."/>
            <person name="Heiman D."/>
            <person name="Hepburn T."/>
            <person name="Howarth C."/>
            <person name="Jen D."/>
            <person name="Larson L."/>
            <person name="Mehta T."/>
            <person name="Neiman D."/>
            <person name="Pearson M."/>
            <person name="Roberts A."/>
            <person name="Saif S."/>
            <person name="Shea T."/>
            <person name="Shenoy N."/>
            <person name="Sisk P."/>
            <person name="Stolte C."/>
            <person name="Sykes S."/>
            <person name="Walk T."/>
            <person name="White J."/>
            <person name="Yandava C."/>
            <person name="Haas B."/>
            <person name="Nusbaum C."/>
            <person name="Birren B."/>
        </authorList>
    </citation>
    <scope>NUCLEOTIDE SEQUENCE</scope>
    <source>
        <strain evidence="1">ATCC 64411</strain>
    </source>
</reference>
<dbReference type="SUPFAM" id="SSF51735">
    <property type="entry name" value="NAD(P)-binding Rossmann-fold domains"/>
    <property type="match status" value="1"/>
</dbReference>
<evidence type="ECO:0000313" key="1">
    <source>
        <dbReference type="EMBL" id="KLU89506.1"/>
    </source>
</evidence>
<dbReference type="OrthoDB" id="4161186at2759"/>
<reference evidence="1" key="3">
    <citation type="submission" date="2011-03" db="EMBL/GenBank/DDBJ databases">
        <title>Annotation of Magnaporthe poae ATCC 64411.</title>
        <authorList>
            <person name="Ma L.-J."/>
            <person name="Dead R."/>
            <person name="Young S.K."/>
            <person name="Zeng Q."/>
            <person name="Gargeya S."/>
            <person name="Fitzgerald M."/>
            <person name="Haas B."/>
            <person name="Abouelleil A."/>
            <person name="Alvarado L."/>
            <person name="Arachchi H.M."/>
            <person name="Berlin A."/>
            <person name="Brown A."/>
            <person name="Chapman S.B."/>
            <person name="Chen Z."/>
            <person name="Dunbar C."/>
            <person name="Freedman E."/>
            <person name="Gearin G."/>
            <person name="Gellesch M."/>
            <person name="Goldberg J."/>
            <person name="Griggs A."/>
            <person name="Gujja S."/>
            <person name="Heiman D."/>
            <person name="Howarth C."/>
            <person name="Larson L."/>
            <person name="Lui A."/>
            <person name="MacDonald P.J.P."/>
            <person name="Mehta T."/>
            <person name="Montmayeur A."/>
            <person name="Murphy C."/>
            <person name="Neiman D."/>
            <person name="Pearson M."/>
            <person name="Priest M."/>
            <person name="Roberts A."/>
            <person name="Saif S."/>
            <person name="Shea T."/>
            <person name="Shenoy N."/>
            <person name="Sisk P."/>
            <person name="Stolte C."/>
            <person name="Sykes S."/>
            <person name="Yandava C."/>
            <person name="Wortman J."/>
            <person name="Nusbaum C."/>
            <person name="Birren B."/>
        </authorList>
    </citation>
    <scope>NUCLEOTIDE SEQUENCE</scope>
    <source>
        <strain evidence="1">ATCC 64411</strain>
    </source>
</reference>
<sequence>MKVLIAGATGTIGSEALLHCLDNPQVTSVVAFARRPLAKDAQENTKLTTVLMEDFGEWPEDRLESVKDADAMIWALGTLDGDTTANLDYPMAFMSSFVRILQNKTALGSEGSEALSKFRFVYLSGQMVETDQSKGLHLISAARKIKSVFETEAIKFTEKHNELWQTLIVRPGGVLPKDTIATSVLGLVIGKNWSIRVEELGSFLAHLAVHGSKHRTFFENEDILNKAQQLRQGRDTSG</sequence>
<dbReference type="InterPro" id="IPR036291">
    <property type="entry name" value="NAD(P)-bd_dom_sf"/>
</dbReference>
<gene>
    <name evidence="1" type="ORF">MAPG_08477</name>
</gene>